<organism evidence="4 5">
    <name type="scientific">Gekko japonicus</name>
    <name type="common">Schlegel's Japanese gecko</name>
    <dbReference type="NCBI Taxonomy" id="146911"/>
    <lineage>
        <taxon>Eukaryota</taxon>
        <taxon>Metazoa</taxon>
        <taxon>Chordata</taxon>
        <taxon>Craniata</taxon>
        <taxon>Vertebrata</taxon>
        <taxon>Euteleostomi</taxon>
        <taxon>Lepidosauria</taxon>
        <taxon>Squamata</taxon>
        <taxon>Bifurcata</taxon>
        <taxon>Gekkota</taxon>
        <taxon>Gekkonidae</taxon>
        <taxon>Gekkoninae</taxon>
        <taxon>Gekko</taxon>
    </lineage>
</organism>
<dbReference type="SUPFAM" id="SSF51735">
    <property type="entry name" value="NAD(P)-binding Rossmann-fold domains"/>
    <property type="match status" value="1"/>
</dbReference>
<dbReference type="InterPro" id="IPR002347">
    <property type="entry name" value="SDR_fam"/>
</dbReference>
<protein>
    <submittedName>
        <fullName evidence="5">Dehydrogenase/reductase SDR family member 9</fullName>
    </submittedName>
</protein>
<keyword evidence="3" id="KW-0472">Membrane</keyword>
<gene>
    <name evidence="5" type="primary">DHRS9</name>
</gene>
<evidence type="ECO:0000256" key="2">
    <source>
        <dbReference type="RuleBase" id="RU000363"/>
    </source>
</evidence>
<dbReference type="PANTHER" id="PTHR43313">
    <property type="entry name" value="SHORT-CHAIN DEHYDROGENASE/REDUCTASE FAMILY 9C"/>
    <property type="match status" value="1"/>
</dbReference>
<keyword evidence="4" id="KW-1185">Reference proteome</keyword>
<proteinExistence type="inferred from homology"/>
<dbReference type="Proteomes" id="UP000694871">
    <property type="component" value="Unplaced"/>
</dbReference>
<sequence length="333" mass="37088">MFLLHEDDNLGIFLYVFLLSAGYYLWRRWTSNDNLSAADLAGKYIFITGCDSGFGHLAARTFDKKGFRVIAACLTENGAASLRAAASKQLQTVFLNVTDVNNVSLVAESVKKEVGEKGLWGLINNAGQMGPSAPTDWLNIEHFREPIEVNLIGLINVTLNMLPLVKKAKGRIVNISSIGGCVAICSGGYCPSKFGVEAFNDSLRRDMKAFGVNVSCVQPGLFNTPLSDKTKVWERKLNIWNELPSDIKKQYGEDYLAKDAEKKEQLVQRFQNTDLSLVVKCMEHAIMSRRPRIRYSAGRDANVFWIPLSYMPAFLQDYVLMKNKAKLVDPTAG</sequence>
<keyword evidence="3" id="KW-1133">Transmembrane helix</keyword>
<dbReference type="PRINTS" id="PR00080">
    <property type="entry name" value="SDRFAMILY"/>
</dbReference>
<dbReference type="RefSeq" id="XP_015277734.1">
    <property type="nucleotide sequence ID" value="XM_015422248.1"/>
</dbReference>
<comment type="similarity">
    <text evidence="1 2">Belongs to the short-chain dehydrogenases/reductases (SDR) family.</text>
</comment>
<dbReference type="PRINTS" id="PR00081">
    <property type="entry name" value="GDHRDH"/>
</dbReference>
<reference evidence="5" key="1">
    <citation type="submission" date="2025-08" db="UniProtKB">
        <authorList>
            <consortium name="RefSeq"/>
        </authorList>
    </citation>
    <scope>IDENTIFICATION</scope>
</reference>
<evidence type="ECO:0000313" key="5">
    <source>
        <dbReference type="RefSeq" id="XP_015277734.1"/>
    </source>
</evidence>
<accession>A0ABM1KVJ7</accession>
<dbReference type="InterPro" id="IPR036291">
    <property type="entry name" value="NAD(P)-bd_dom_sf"/>
</dbReference>
<dbReference type="PANTHER" id="PTHR43313:SF15">
    <property type="entry name" value="DEHYDROGENASE_REDUCTASE SDR FAMILY MEMBER 9"/>
    <property type="match status" value="1"/>
</dbReference>
<keyword evidence="3" id="KW-0812">Transmembrane</keyword>
<dbReference type="Gene3D" id="3.40.50.720">
    <property type="entry name" value="NAD(P)-binding Rossmann-like Domain"/>
    <property type="match status" value="1"/>
</dbReference>
<dbReference type="CDD" id="cd09805">
    <property type="entry name" value="type2_17beta_HSD-like_SDR_c"/>
    <property type="match status" value="1"/>
</dbReference>
<evidence type="ECO:0000256" key="1">
    <source>
        <dbReference type="ARBA" id="ARBA00006484"/>
    </source>
</evidence>
<dbReference type="GeneID" id="107119689"/>
<feature type="transmembrane region" description="Helical" evidence="3">
    <location>
        <begin position="9"/>
        <end position="26"/>
    </location>
</feature>
<evidence type="ECO:0000256" key="3">
    <source>
        <dbReference type="SAM" id="Phobius"/>
    </source>
</evidence>
<evidence type="ECO:0000313" key="4">
    <source>
        <dbReference type="Proteomes" id="UP000694871"/>
    </source>
</evidence>
<name>A0ABM1KVJ7_GEKJA</name>
<dbReference type="Pfam" id="PF00106">
    <property type="entry name" value="adh_short"/>
    <property type="match status" value="1"/>
</dbReference>